<dbReference type="EMBL" id="AMCI01001882">
    <property type="protein sequence ID" value="EJX04208.1"/>
    <property type="molecule type" value="Genomic_DNA"/>
</dbReference>
<feature type="region of interest" description="Disordered" evidence="1">
    <location>
        <begin position="92"/>
        <end position="152"/>
    </location>
</feature>
<feature type="compositionally biased region" description="Polar residues" evidence="1">
    <location>
        <begin position="125"/>
        <end position="135"/>
    </location>
</feature>
<comment type="caution">
    <text evidence="2">The sequence shown here is derived from an EMBL/GenBank/DDBJ whole genome shotgun (WGS) entry which is preliminary data.</text>
</comment>
<accession>J9GPA2</accession>
<evidence type="ECO:0000256" key="1">
    <source>
        <dbReference type="SAM" id="MobiDB-lite"/>
    </source>
</evidence>
<proteinExistence type="predicted"/>
<gene>
    <name evidence="2" type="ORF">EVA_07685</name>
</gene>
<reference evidence="2" key="1">
    <citation type="journal article" date="2012" name="PLoS ONE">
        <title>Gene sets for utilization of primary and secondary nutrition supplies in the distal gut of endangered iberian lynx.</title>
        <authorList>
            <person name="Alcaide M."/>
            <person name="Messina E."/>
            <person name="Richter M."/>
            <person name="Bargiela R."/>
            <person name="Peplies J."/>
            <person name="Huws S.A."/>
            <person name="Newbold C.J."/>
            <person name="Golyshin P.N."/>
            <person name="Simon M.A."/>
            <person name="Lopez G."/>
            <person name="Yakimov M.M."/>
            <person name="Ferrer M."/>
        </authorList>
    </citation>
    <scope>NUCLEOTIDE SEQUENCE</scope>
</reference>
<name>J9GPA2_9ZZZZ</name>
<sequence length="152" mass="16892">MDLQEEESGLFFVLYGLQKEKGGPFFISYGLQGEKGGPFFISYGLQEEKSGPFFVLYGLQEDKGGPFFISYGLQKEKSNPFMKLYKLFPGKNSAKAGDEALTRHGKPAKGRGRKESDSPYFPQPKSGTRSGNRTFAQVLPCPEDKLKKGRSS</sequence>
<evidence type="ECO:0000313" key="2">
    <source>
        <dbReference type="EMBL" id="EJX04208.1"/>
    </source>
</evidence>
<protein>
    <submittedName>
        <fullName evidence="2">Uncharacterized protein</fullName>
    </submittedName>
</protein>
<dbReference type="AlphaFoldDB" id="J9GPA2"/>
<feature type="compositionally biased region" description="Basic residues" evidence="1">
    <location>
        <begin position="103"/>
        <end position="112"/>
    </location>
</feature>
<organism evidence="2">
    <name type="scientific">gut metagenome</name>
    <dbReference type="NCBI Taxonomy" id="749906"/>
    <lineage>
        <taxon>unclassified sequences</taxon>
        <taxon>metagenomes</taxon>
        <taxon>organismal metagenomes</taxon>
    </lineage>
</organism>